<feature type="chain" id="PRO_5042224610" description="Cytidyltransferase-like domain-containing protein" evidence="1">
    <location>
        <begin position="19"/>
        <end position="456"/>
    </location>
</feature>
<organism evidence="3 4">
    <name type="scientific">Chaetoceros tenuissimus</name>
    <dbReference type="NCBI Taxonomy" id="426638"/>
    <lineage>
        <taxon>Eukaryota</taxon>
        <taxon>Sar</taxon>
        <taxon>Stramenopiles</taxon>
        <taxon>Ochrophyta</taxon>
        <taxon>Bacillariophyta</taxon>
        <taxon>Coscinodiscophyceae</taxon>
        <taxon>Chaetocerotophycidae</taxon>
        <taxon>Chaetocerotales</taxon>
        <taxon>Chaetocerotaceae</taxon>
        <taxon>Chaetoceros</taxon>
    </lineage>
</organism>
<dbReference type="PANTHER" id="PTHR10695">
    <property type="entry name" value="DEPHOSPHO-COA KINASE-RELATED"/>
    <property type="match status" value="1"/>
</dbReference>
<evidence type="ECO:0000259" key="2">
    <source>
        <dbReference type="Pfam" id="PF01467"/>
    </source>
</evidence>
<dbReference type="SUPFAM" id="SSF52374">
    <property type="entry name" value="Nucleotidylyl transferase"/>
    <property type="match status" value="1"/>
</dbReference>
<evidence type="ECO:0000313" key="4">
    <source>
        <dbReference type="Proteomes" id="UP001054902"/>
    </source>
</evidence>
<dbReference type="Gene3D" id="3.40.50.620">
    <property type="entry name" value="HUPs"/>
    <property type="match status" value="1"/>
</dbReference>
<proteinExistence type="predicted"/>
<dbReference type="AlphaFoldDB" id="A0AAD3D8W0"/>
<evidence type="ECO:0000313" key="3">
    <source>
        <dbReference type="EMBL" id="GFH58615.1"/>
    </source>
</evidence>
<sequence>MKATLSLLLAYISQHTNAFSIGNGRGNNIRSFDRQTPSFVQGPRRNELSSVLCATTASDSVDTAETAVPVSHSHTLAILTLPTTSTDRIANEAILTTCMSHTTDKLSIVLRCKDGISPGIHELRGYVGEIYSLAWDVVLNVQQSQDSEDLKLMDVIIYPQNLPNAAAEGWITHRKDLSSICSHDTVIGWESTSHGSGKDHDGVKGSGVGGLDQFVDAVNADRQSRGLDCVTSLPVENWPEAIWTDDSVVFLEDAVGDENNGDDSMSESNNNGLVGAYRVPSSSLFNSVAVGGTFDGMHYGHRKLLTLAVSSVLPNTGRLTIGITTDEMLKQKEFSYLIPKLDERIQGVRDFVDTLAPGMKNRVKIVPIVDKFGPPGCDDDTYKEKNDYDALVLSHETLETGRMLNDHRVNKLGMKPLKLLCTRRTEAHNMSSTTLRRIKYQKDVVNLCEDLDGDGI</sequence>
<dbReference type="GO" id="GO:0015937">
    <property type="term" value="P:coenzyme A biosynthetic process"/>
    <property type="evidence" value="ECO:0007669"/>
    <property type="project" value="TreeGrafter"/>
</dbReference>
<gene>
    <name evidence="3" type="ORF">CTEN210_15091</name>
</gene>
<dbReference type="InterPro" id="IPR004821">
    <property type="entry name" value="Cyt_trans-like"/>
</dbReference>
<reference evidence="3 4" key="1">
    <citation type="journal article" date="2021" name="Sci. Rep.">
        <title>The genome of the diatom Chaetoceros tenuissimus carries an ancient integrated fragment of an extant virus.</title>
        <authorList>
            <person name="Hongo Y."/>
            <person name="Kimura K."/>
            <person name="Takaki Y."/>
            <person name="Yoshida Y."/>
            <person name="Baba S."/>
            <person name="Kobayashi G."/>
            <person name="Nagasaki K."/>
            <person name="Hano T."/>
            <person name="Tomaru Y."/>
        </authorList>
    </citation>
    <scope>NUCLEOTIDE SEQUENCE [LARGE SCALE GENOMIC DNA]</scope>
    <source>
        <strain evidence="3 4">NIES-3715</strain>
    </source>
</reference>
<protein>
    <recommendedName>
        <fullName evidence="2">Cytidyltransferase-like domain-containing protein</fullName>
    </recommendedName>
</protein>
<accession>A0AAD3D8W0</accession>
<keyword evidence="4" id="KW-1185">Reference proteome</keyword>
<dbReference type="GO" id="GO:0004140">
    <property type="term" value="F:dephospho-CoA kinase activity"/>
    <property type="evidence" value="ECO:0007669"/>
    <property type="project" value="TreeGrafter"/>
</dbReference>
<dbReference type="PANTHER" id="PTHR10695:SF46">
    <property type="entry name" value="BIFUNCTIONAL COENZYME A SYNTHASE-RELATED"/>
    <property type="match status" value="1"/>
</dbReference>
<dbReference type="EMBL" id="BLLK01000062">
    <property type="protein sequence ID" value="GFH58615.1"/>
    <property type="molecule type" value="Genomic_DNA"/>
</dbReference>
<dbReference type="Pfam" id="PF01467">
    <property type="entry name" value="CTP_transf_like"/>
    <property type="match status" value="1"/>
</dbReference>
<comment type="caution">
    <text evidence="3">The sequence shown here is derived from an EMBL/GenBank/DDBJ whole genome shotgun (WGS) entry which is preliminary data.</text>
</comment>
<keyword evidence="1" id="KW-0732">Signal</keyword>
<dbReference type="InterPro" id="IPR014729">
    <property type="entry name" value="Rossmann-like_a/b/a_fold"/>
</dbReference>
<evidence type="ECO:0000256" key="1">
    <source>
        <dbReference type="SAM" id="SignalP"/>
    </source>
</evidence>
<dbReference type="Proteomes" id="UP001054902">
    <property type="component" value="Unassembled WGS sequence"/>
</dbReference>
<name>A0AAD3D8W0_9STRA</name>
<feature type="domain" description="Cytidyltransferase-like" evidence="2">
    <location>
        <begin position="290"/>
        <end position="437"/>
    </location>
</feature>
<feature type="signal peptide" evidence="1">
    <location>
        <begin position="1"/>
        <end position="18"/>
    </location>
</feature>